<dbReference type="EMBL" id="LAZR01029071">
    <property type="protein sequence ID" value="KKL60665.1"/>
    <property type="molecule type" value="Genomic_DNA"/>
</dbReference>
<sequence>KWRCLFKMAEDKKFDKQVAKEGFQVANAKYMGYAEEPKEGKKDD</sequence>
<protein>
    <submittedName>
        <fullName evidence="1">Uncharacterized protein</fullName>
    </submittedName>
</protein>
<dbReference type="AlphaFoldDB" id="A0A0F9FTH4"/>
<feature type="non-terminal residue" evidence="1">
    <location>
        <position position="1"/>
    </location>
</feature>
<comment type="caution">
    <text evidence="1">The sequence shown here is derived from an EMBL/GenBank/DDBJ whole genome shotgun (WGS) entry which is preliminary data.</text>
</comment>
<organism evidence="1">
    <name type="scientific">marine sediment metagenome</name>
    <dbReference type="NCBI Taxonomy" id="412755"/>
    <lineage>
        <taxon>unclassified sequences</taxon>
        <taxon>metagenomes</taxon>
        <taxon>ecological metagenomes</taxon>
    </lineage>
</organism>
<accession>A0A0F9FTH4</accession>
<reference evidence="1" key="1">
    <citation type="journal article" date="2015" name="Nature">
        <title>Complex archaea that bridge the gap between prokaryotes and eukaryotes.</title>
        <authorList>
            <person name="Spang A."/>
            <person name="Saw J.H."/>
            <person name="Jorgensen S.L."/>
            <person name="Zaremba-Niedzwiedzka K."/>
            <person name="Martijn J."/>
            <person name="Lind A.E."/>
            <person name="van Eijk R."/>
            <person name="Schleper C."/>
            <person name="Guy L."/>
            <person name="Ettema T.J."/>
        </authorList>
    </citation>
    <scope>NUCLEOTIDE SEQUENCE</scope>
</reference>
<gene>
    <name evidence="1" type="ORF">LCGC14_2203030</name>
</gene>
<evidence type="ECO:0000313" key="1">
    <source>
        <dbReference type="EMBL" id="KKL60665.1"/>
    </source>
</evidence>
<name>A0A0F9FTH4_9ZZZZ</name>
<proteinExistence type="predicted"/>